<gene>
    <name evidence="2" type="ORF">CDD82_2277</name>
</gene>
<protein>
    <submittedName>
        <fullName evidence="2">Uncharacterized protein</fullName>
    </submittedName>
</protein>
<reference evidence="2 3" key="1">
    <citation type="submission" date="2017-06" db="EMBL/GenBank/DDBJ databases">
        <title>Ant-infecting Ophiocordyceps genomes reveal a high diversity of potential behavioral manipulation genes and a possible major role for enterotoxins.</title>
        <authorList>
            <person name="De Bekker C."/>
            <person name="Evans H.C."/>
            <person name="Brachmann A."/>
            <person name="Hughes D.P."/>
        </authorList>
    </citation>
    <scope>NUCLEOTIDE SEQUENCE [LARGE SCALE GENOMIC DNA]</scope>
    <source>
        <strain evidence="2 3">1348a</strain>
    </source>
</reference>
<sequence>MGCHGFCPKEQRELLVQTRFNWVCPSCHKRRSNNEADHHKHQWSERKRKLSQDSTLAKHDRKSRMQALFVHETYMAKLLEQHRQDVLDEIEAAECWTWHYAFVVFAVRNLKLESSDQPSVDEQAHKNVLHEGLCFLAKLRGKMQLDLALVMDATRGNGKPLEDKYIRGGYVD</sequence>
<dbReference type="Proteomes" id="UP000224854">
    <property type="component" value="Unassembled WGS sequence"/>
</dbReference>
<dbReference type="EMBL" id="NJEU01000018">
    <property type="protein sequence ID" value="PHH83307.1"/>
    <property type="molecule type" value="Genomic_DNA"/>
</dbReference>
<feature type="compositionally biased region" description="Basic and acidic residues" evidence="1">
    <location>
        <begin position="32"/>
        <end position="45"/>
    </location>
</feature>
<evidence type="ECO:0000313" key="2">
    <source>
        <dbReference type="EMBL" id="PHH83307.1"/>
    </source>
</evidence>
<name>A0A2C5ZQD9_9HYPO</name>
<proteinExistence type="predicted"/>
<organism evidence="2 3">
    <name type="scientific">Ophiocordyceps australis</name>
    <dbReference type="NCBI Taxonomy" id="1399860"/>
    <lineage>
        <taxon>Eukaryota</taxon>
        <taxon>Fungi</taxon>
        <taxon>Dikarya</taxon>
        <taxon>Ascomycota</taxon>
        <taxon>Pezizomycotina</taxon>
        <taxon>Sordariomycetes</taxon>
        <taxon>Hypocreomycetidae</taxon>
        <taxon>Hypocreales</taxon>
        <taxon>Ophiocordycipitaceae</taxon>
        <taxon>Ophiocordyceps</taxon>
    </lineage>
</organism>
<feature type="region of interest" description="Disordered" evidence="1">
    <location>
        <begin position="31"/>
        <end position="59"/>
    </location>
</feature>
<dbReference type="AlphaFoldDB" id="A0A2C5ZQD9"/>
<evidence type="ECO:0000313" key="3">
    <source>
        <dbReference type="Proteomes" id="UP000224854"/>
    </source>
</evidence>
<evidence type="ECO:0000256" key="1">
    <source>
        <dbReference type="SAM" id="MobiDB-lite"/>
    </source>
</evidence>
<keyword evidence="3" id="KW-1185">Reference proteome</keyword>
<accession>A0A2C5ZQD9</accession>
<comment type="caution">
    <text evidence="2">The sequence shown here is derived from an EMBL/GenBank/DDBJ whole genome shotgun (WGS) entry which is preliminary data.</text>
</comment>